<gene>
    <name evidence="1" type="ORF">AAGS29_05705</name>
</gene>
<evidence type="ECO:0000313" key="2">
    <source>
        <dbReference type="Proteomes" id="UP001489333"/>
    </source>
</evidence>
<keyword evidence="2" id="KW-1185">Reference proteome</keyword>
<dbReference type="Proteomes" id="UP001489333">
    <property type="component" value="Unassembled WGS sequence"/>
</dbReference>
<proteinExistence type="predicted"/>
<organism evidence="1 2">
    <name type="scientific">Shewanella vaxholmensis</name>
    <dbReference type="NCBI Taxonomy" id="3063535"/>
    <lineage>
        <taxon>Bacteria</taxon>
        <taxon>Pseudomonadati</taxon>
        <taxon>Pseudomonadota</taxon>
        <taxon>Gammaproteobacteria</taxon>
        <taxon>Alteromonadales</taxon>
        <taxon>Shewanellaceae</taxon>
        <taxon>Shewanella</taxon>
    </lineage>
</organism>
<name>A0ABU9UPD6_9GAMM</name>
<reference evidence="1 2" key="1">
    <citation type="submission" date="2024-04" db="EMBL/GenBank/DDBJ databases">
        <title>Novel Shewanella species isolated from Baltic Sea sediments.</title>
        <authorList>
            <person name="Martin-Rodriguez A.J."/>
            <person name="Fernandez-Juarez V."/>
            <person name="Valeriano V.D."/>
            <person name="Mihindukulasooriya I."/>
            <person name="Ceresnova L."/>
            <person name="Joffre E."/>
            <person name="Jensie-Markopoulos S."/>
            <person name="Moore E.R.B."/>
            <person name="Sjoling A."/>
        </authorList>
    </citation>
    <scope>NUCLEOTIDE SEQUENCE [LARGE SCALE GENOMIC DNA]</scope>
    <source>
        <strain evidence="1 2">VAX-SP0-0CM-1</strain>
    </source>
</reference>
<evidence type="ECO:0000313" key="1">
    <source>
        <dbReference type="EMBL" id="MEM6248109.1"/>
    </source>
</evidence>
<dbReference type="EMBL" id="JBCHKU010000005">
    <property type="protein sequence ID" value="MEM6248109.1"/>
    <property type="molecule type" value="Genomic_DNA"/>
</dbReference>
<dbReference type="RefSeq" id="WP_311905812.1">
    <property type="nucleotide sequence ID" value="NZ_JAUOEV010000008.1"/>
</dbReference>
<protein>
    <submittedName>
        <fullName evidence="1">Uncharacterized protein</fullName>
    </submittedName>
</protein>
<accession>A0ABU9UPD6</accession>
<sequence>MKYLFLTTLLFSGIAQSSDWPEIQFPDTAKVEIVADNMTHNGYPMKTWLMTDKQSQMMTASYFKNLWKNNSFRFDARMFNGDYIINSLQPPYLLTVRIQSNFDGVIAYVGITKDMDEQSLNQARKNSFPTLMNSDVISDIHSNDIYKNGRTLTIASKQSVSANYYFYRNHFLQKGWIENIGLLEASIGTAALQLSKGTDIVDISFNKENDVTYIVANQVMERQ</sequence>
<comment type="caution">
    <text evidence="1">The sequence shown here is derived from an EMBL/GenBank/DDBJ whole genome shotgun (WGS) entry which is preliminary data.</text>
</comment>